<name>A0A1J1HWU5_9DIPT</name>
<dbReference type="AlphaFoldDB" id="A0A1J1HWU5"/>
<dbReference type="Proteomes" id="UP000183832">
    <property type="component" value="Unassembled WGS sequence"/>
</dbReference>
<organism evidence="2 3">
    <name type="scientific">Clunio marinus</name>
    <dbReference type="NCBI Taxonomy" id="568069"/>
    <lineage>
        <taxon>Eukaryota</taxon>
        <taxon>Metazoa</taxon>
        <taxon>Ecdysozoa</taxon>
        <taxon>Arthropoda</taxon>
        <taxon>Hexapoda</taxon>
        <taxon>Insecta</taxon>
        <taxon>Pterygota</taxon>
        <taxon>Neoptera</taxon>
        <taxon>Endopterygota</taxon>
        <taxon>Diptera</taxon>
        <taxon>Nematocera</taxon>
        <taxon>Chironomoidea</taxon>
        <taxon>Chironomidae</taxon>
        <taxon>Clunio</taxon>
    </lineage>
</organism>
<proteinExistence type="predicted"/>
<evidence type="ECO:0000313" key="3">
    <source>
        <dbReference type="Proteomes" id="UP000183832"/>
    </source>
</evidence>
<keyword evidence="1" id="KW-0732">Signal</keyword>
<feature type="signal peptide" evidence="1">
    <location>
        <begin position="1"/>
        <end position="18"/>
    </location>
</feature>
<evidence type="ECO:0000313" key="2">
    <source>
        <dbReference type="EMBL" id="CRK92544.1"/>
    </source>
</evidence>
<keyword evidence="3" id="KW-1185">Reference proteome</keyword>
<gene>
    <name evidence="2" type="ORF">CLUMA_CG006091</name>
</gene>
<sequence length="121" mass="13897">MLKALKIFQLLLFSKFNCIFIPFNPNIIWFEATSFKATYLANVLMCLRQTSNRLQLPRSLLGNKRSRKIPKQRSKLAAKLILIGAIDKVATCHRLLHSVTVKAKDRRLRVELDANCEDLNA</sequence>
<evidence type="ECO:0000256" key="1">
    <source>
        <dbReference type="SAM" id="SignalP"/>
    </source>
</evidence>
<accession>A0A1J1HWU5</accession>
<reference evidence="2 3" key="1">
    <citation type="submission" date="2015-04" db="EMBL/GenBank/DDBJ databases">
        <authorList>
            <person name="Syromyatnikov M.Y."/>
            <person name="Popov V.N."/>
        </authorList>
    </citation>
    <scope>NUCLEOTIDE SEQUENCE [LARGE SCALE GENOMIC DNA]</scope>
</reference>
<feature type="chain" id="PRO_5012791751" evidence="1">
    <location>
        <begin position="19"/>
        <end position="121"/>
    </location>
</feature>
<dbReference type="EMBL" id="CVRI01000030">
    <property type="protein sequence ID" value="CRK92544.1"/>
    <property type="molecule type" value="Genomic_DNA"/>
</dbReference>
<protein>
    <submittedName>
        <fullName evidence="2">CLUMA_CG006091, isoform A</fullName>
    </submittedName>
</protein>